<evidence type="ECO:0000313" key="2">
    <source>
        <dbReference type="Proteomes" id="UP001524318"/>
    </source>
</evidence>
<dbReference type="Proteomes" id="UP001524318">
    <property type="component" value="Unassembled WGS sequence"/>
</dbReference>
<accession>A0ABT1LNQ2</accession>
<dbReference type="Pfam" id="PF06089">
    <property type="entry name" value="Asparaginase_II"/>
    <property type="match status" value="1"/>
</dbReference>
<sequence>MPAPALPAAQTAVPGTAAHAFLTGTEAGTLPRHTPLVVATRDGLVESVHYGSAIATAADGSILATAGDPLAPFYPRSSLKPLQAVAMVRAGLNLPADLLALTAASHSGGAKHRGGTQRILAMHGLAVGDLENSTDLPYGTGEREDWLRTGFRATQLTQNCSGKHAAMAATCVINGWPVKGYLDPSHPLQQLIAATVTELTGEEAFARSTDGCGTPLFALTLRGMARAFGAIAAAATAITIVSTSDDGGTAPLLAEAAVGLAMRQHPDMVAGDHRDVTELMRLLPGSVAKDGFEGVQLVGLPDGRAVAVKISDGGDRARMPATVHVLESLGVDIAPLAGIGTAPVLGGGHKVGLLRPTDFLPALTLSAPVNEAL</sequence>
<gene>
    <name evidence="1" type="ORF">NFC73_10055</name>
</gene>
<organism evidence="1 2">
    <name type="scientific">Pseudarthrobacter humi</name>
    <dbReference type="NCBI Taxonomy" id="2952523"/>
    <lineage>
        <taxon>Bacteria</taxon>
        <taxon>Bacillati</taxon>
        <taxon>Actinomycetota</taxon>
        <taxon>Actinomycetes</taxon>
        <taxon>Micrococcales</taxon>
        <taxon>Micrococcaceae</taxon>
        <taxon>Pseudarthrobacter</taxon>
    </lineage>
</organism>
<keyword evidence="2" id="KW-1185">Reference proteome</keyword>
<name>A0ABT1LNQ2_9MICC</name>
<reference evidence="1 2" key="1">
    <citation type="submission" date="2022-06" db="EMBL/GenBank/DDBJ databases">
        <title>Pseudarthrobacter sp. strain RMG13 Genome sequencing and assembly.</title>
        <authorList>
            <person name="Kim I."/>
        </authorList>
    </citation>
    <scope>NUCLEOTIDE SEQUENCE [LARGE SCALE GENOMIC DNA]</scope>
    <source>
        <strain evidence="1 2">RMG13</strain>
    </source>
</reference>
<dbReference type="EMBL" id="JANCLV010000005">
    <property type="protein sequence ID" value="MCP9000070.1"/>
    <property type="molecule type" value="Genomic_DNA"/>
</dbReference>
<evidence type="ECO:0000313" key="1">
    <source>
        <dbReference type="EMBL" id="MCP9000070.1"/>
    </source>
</evidence>
<dbReference type="InterPro" id="IPR010349">
    <property type="entry name" value="Asparaginase_II"/>
</dbReference>
<dbReference type="RefSeq" id="WP_254749790.1">
    <property type="nucleotide sequence ID" value="NZ_JANCLV010000005.1"/>
</dbReference>
<protein>
    <submittedName>
        <fullName evidence="1">Asparaginase</fullName>
    </submittedName>
</protein>
<dbReference type="PANTHER" id="PTHR42110:SF1">
    <property type="entry name" value="L-ASPARAGINASE, PUTATIVE (AFU_ORTHOLOGUE AFUA_3G11890)-RELATED"/>
    <property type="match status" value="1"/>
</dbReference>
<dbReference type="PANTHER" id="PTHR42110">
    <property type="entry name" value="L-ASPARAGINASE, PUTATIVE (AFU_ORTHOLOGUE AFUA_3G11890)-RELATED"/>
    <property type="match status" value="1"/>
</dbReference>
<comment type="caution">
    <text evidence="1">The sequence shown here is derived from an EMBL/GenBank/DDBJ whole genome shotgun (WGS) entry which is preliminary data.</text>
</comment>
<proteinExistence type="predicted"/>